<gene>
    <name evidence="1" type="ORF">GWI33_007534</name>
</gene>
<protein>
    <submittedName>
        <fullName evidence="1">Uncharacterized protein</fullName>
    </submittedName>
</protein>
<evidence type="ECO:0000313" key="2">
    <source>
        <dbReference type="Proteomes" id="UP000625711"/>
    </source>
</evidence>
<comment type="caution">
    <text evidence="1">The sequence shown here is derived from an EMBL/GenBank/DDBJ whole genome shotgun (WGS) entry which is preliminary data.</text>
</comment>
<accession>A0A834IHI7</accession>
<dbReference type="Proteomes" id="UP000625711">
    <property type="component" value="Unassembled WGS sequence"/>
</dbReference>
<evidence type="ECO:0000313" key="1">
    <source>
        <dbReference type="EMBL" id="KAF7279216.1"/>
    </source>
</evidence>
<sequence>MIFSARFFFRRLRDDAFRSRLSFCRTEIEKKCQLCIGSERREKKQLTHFLLFTFLGDSSEMNSMEEKTKNKNAKTSFPERFPMTDTTDSGRIDTCRVHGSRFLCLSIHLVEICVFFAPTGAEGPGGMTF</sequence>
<proteinExistence type="predicted"/>
<dbReference type="EMBL" id="JAACXV010000373">
    <property type="protein sequence ID" value="KAF7279216.1"/>
    <property type="molecule type" value="Genomic_DNA"/>
</dbReference>
<organism evidence="1 2">
    <name type="scientific">Rhynchophorus ferrugineus</name>
    <name type="common">Red palm weevil</name>
    <name type="synonym">Curculio ferrugineus</name>
    <dbReference type="NCBI Taxonomy" id="354439"/>
    <lineage>
        <taxon>Eukaryota</taxon>
        <taxon>Metazoa</taxon>
        <taxon>Ecdysozoa</taxon>
        <taxon>Arthropoda</taxon>
        <taxon>Hexapoda</taxon>
        <taxon>Insecta</taxon>
        <taxon>Pterygota</taxon>
        <taxon>Neoptera</taxon>
        <taxon>Endopterygota</taxon>
        <taxon>Coleoptera</taxon>
        <taxon>Polyphaga</taxon>
        <taxon>Cucujiformia</taxon>
        <taxon>Curculionidae</taxon>
        <taxon>Dryophthorinae</taxon>
        <taxon>Rhynchophorus</taxon>
    </lineage>
</organism>
<dbReference type="AlphaFoldDB" id="A0A834IHI7"/>
<keyword evidence="2" id="KW-1185">Reference proteome</keyword>
<reference evidence="1" key="1">
    <citation type="submission" date="2020-08" db="EMBL/GenBank/DDBJ databases">
        <title>Genome sequencing and assembly of the red palm weevil Rhynchophorus ferrugineus.</title>
        <authorList>
            <person name="Dias G.B."/>
            <person name="Bergman C.M."/>
            <person name="Manee M."/>
        </authorList>
    </citation>
    <scope>NUCLEOTIDE SEQUENCE</scope>
    <source>
        <strain evidence="1">AA-2017</strain>
        <tissue evidence="1">Whole larva</tissue>
    </source>
</reference>
<name>A0A834IHI7_RHYFE</name>